<proteinExistence type="predicted"/>
<dbReference type="Proteomes" id="UP000092377">
    <property type="component" value="Unassembled WGS sequence"/>
</dbReference>
<comment type="caution">
    <text evidence="2">The sequence shown here is derived from an EMBL/GenBank/DDBJ whole genome shotgun (WGS) entry which is preliminary data.</text>
</comment>
<organism evidence="2 3">
    <name type="scientific">Morganella psychrotolerans</name>
    <dbReference type="NCBI Taxonomy" id="368603"/>
    <lineage>
        <taxon>Bacteria</taxon>
        <taxon>Pseudomonadati</taxon>
        <taxon>Pseudomonadota</taxon>
        <taxon>Gammaproteobacteria</taxon>
        <taxon>Enterobacterales</taxon>
        <taxon>Morganellaceae</taxon>
        <taxon>Morganella</taxon>
    </lineage>
</organism>
<reference evidence="3" key="1">
    <citation type="submission" date="2016-06" db="EMBL/GenBank/DDBJ databases">
        <authorList>
            <person name="Butler K."/>
        </authorList>
    </citation>
    <scope>NUCLEOTIDE SEQUENCE [LARGE SCALE GENOMIC DNA]</scope>
    <source>
        <strain evidence="3">GCSL-Mp20</strain>
    </source>
</reference>
<dbReference type="OrthoDB" id="6628897at2"/>
<gene>
    <name evidence="2" type="ORF">AYY18_11245</name>
</gene>
<feature type="chain" id="PRO_5008609239" evidence="1">
    <location>
        <begin position="30"/>
        <end position="161"/>
    </location>
</feature>
<evidence type="ECO:0000313" key="2">
    <source>
        <dbReference type="EMBL" id="OBU03221.1"/>
    </source>
</evidence>
<sequence length="161" mass="17841">MTFYLPDLKPQLCTLISGILILFSTSAHSTIADDQWGDWYGSTGMAWDLSSNNAQEETLMFACHGGAFHIRMTTPEYRNGLTPDNAISPVTIRISQSSYGTGRSDTSQDDNYQQLFEQLKKTTPNDTLQWVSSPLTSALFSANGLAEAMVDTDYQDCIEHP</sequence>
<dbReference type="RefSeq" id="WP_067405977.1">
    <property type="nucleotide sequence ID" value="NZ_LZEY01000059.1"/>
</dbReference>
<evidence type="ECO:0000256" key="1">
    <source>
        <dbReference type="SAM" id="SignalP"/>
    </source>
</evidence>
<accession>A0A1B8H2B8</accession>
<keyword evidence="1" id="KW-0732">Signal</keyword>
<keyword evidence="3" id="KW-1185">Reference proteome</keyword>
<feature type="signal peptide" evidence="1">
    <location>
        <begin position="1"/>
        <end position="29"/>
    </location>
</feature>
<protein>
    <submittedName>
        <fullName evidence="2">Uncharacterized protein</fullName>
    </submittedName>
</protein>
<name>A0A1B8H2B8_9GAMM</name>
<dbReference type="EMBL" id="LZEY01000059">
    <property type="protein sequence ID" value="OBU03221.1"/>
    <property type="molecule type" value="Genomic_DNA"/>
</dbReference>
<dbReference type="AlphaFoldDB" id="A0A1B8H2B8"/>
<evidence type="ECO:0000313" key="3">
    <source>
        <dbReference type="Proteomes" id="UP000092377"/>
    </source>
</evidence>